<dbReference type="PANTHER" id="PTHR39190">
    <property type="entry name" value="FLAGELLAR ASSEMBLY FACTOR FLIW"/>
    <property type="match status" value="1"/>
</dbReference>
<evidence type="ECO:0000256" key="4">
    <source>
        <dbReference type="HAMAP-Rule" id="MF_01185"/>
    </source>
</evidence>
<proteinExistence type="inferred from homology"/>
<comment type="caution">
    <text evidence="5">The sequence shown here is derived from an EMBL/GenBank/DDBJ whole genome shotgun (WGS) entry which is preliminary data.</text>
</comment>
<dbReference type="RefSeq" id="WP_160838195.1">
    <property type="nucleotide sequence ID" value="NZ_WMET01000003.1"/>
</dbReference>
<dbReference type="GO" id="GO:0006417">
    <property type="term" value="P:regulation of translation"/>
    <property type="evidence" value="ECO:0007669"/>
    <property type="project" value="UniProtKB-KW"/>
</dbReference>
<dbReference type="PANTHER" id="PTHR39190:SF1">
    <property type="entry name" value="FLAGELLAR ASSEMBLY FACTOR FLIW"/>
    <property type="match status" value="1"/>
</dbReference>
<keyword evidence="5" id="KW-0969">Cilium</keyword>
<keyword evidence="1 4" id="KW-0963">Cytoplasm</keyword>
<evidence type="ECO:0000313" key="5">
    <source>
        <dbReference type="EMBL" id="MYL20946.1"/>
    </source>
</evidence>
<name>A0A845DU75_9BACI</name>
<comment type="subcellular location">
    <subcellularLocation>
        <location evidence="4">Cytoplasm</location>
    </subcellularLocation>
</comment>
<gene>
    <name evidence="4" type="primary">fliW</name>
    <name evidence="5" type="ORF">GLW04_13665</name>
</gene>
<dbReference type="InterPro" id="IPR024046">
    <property type="entry name" value="Flagellar_assmbl_FliW_dom_sf"/>
</dbReference>
<evidence type="ECO:0000256" key="2">
    <source>
        <dbReference type="ARBA" id="ARBA00022795"/>
    </source>
</evidence>
<dbReference type="NCBIfam" id="NF009793">
    <property type="entry name" value="PRK13285.1-1"/>
    <property type="match status" value="1"/>
</dbReference>
<dbReference type="GO" id="GO:0005737">
    <property type="term" value="C:cytoplasm"/>
    <property type="evidence" value="ECO:0007669"/>
    <property type="project" value="UniProtKB-SubCell"/>
</dbReference>
<dbReference type="Pfam" id="PF02623">
    <property type="entry name" value="FliW"/>
    <property type="match status" value="1"/>
</dbReference>
<comment type="subunit">
    <text evidence="4">Interacts with translational regulator CsrA and flagellin(s).</text>
</comment>
<reference evidence="5 6" key="1">
    <citation type="submission" date="2019-11" db="EMBL/GenBank/DDBJ databases">
        <title>Genome sequences of 17 halophilic strains isolated from different environments.</title>
        <authorList>
            <person name="Furrow R.E."/>
        </authorList>
    </citation>
    <scope>NUCLEOTIDE SEQUENCE [LARGE SCALE GENOMIC DNA]</scope>
    <source>
        <strain evidence="5 6">22511_23_Filter</strain>
    </source>
</reference>
<evidence type="ECO:0000313" key="6">
    <source>
        <dbReference type="Proteomes" id="UP000460949"/>
    </source>
</evidence>
<comment type="function">
    <text evidence="4">Acts as an anti-CsrA protein, binds CsrA and prevents it from repressing translation of its target genes, one of which is flagellin. Binds to flagellin and participates in the assembly of the flagellum.</text>
</comment>
<dbReference type="Proteomes" id="UP000460949">
    <property type="component" value="Unassembled WGS sequence"/>
</dbReference>
<evidence type="ECO:0000256" key="3">
    <source>
        <dbReference type="ARBA" id="ARBA00022845"/>
    </source>
</evidence>
<organism evidence="5 6">
    <name type="scientific">Halobacillus litoralis</name>
    <dbReference type="NCBI Taxonomy" id="45668"/>
    <lineage>
        <taxon>Bacteria</taxon>
        <taxon>Bacillati</taxon>
        <taxon>Bacillota</taxon>
        <taxon>Bacilli</taxon>
        <taxon>Bacillales</taxon>
        <taxon>Bacillaceae</taxon>
        <taxon>Halobacillus</taxon>
    </lineage>
</organism>
<dbReference type="Gene3D" id="2.30.290.10">
    <property type="entry name" value="BH3618-like"/>
    <property type="match status" value="1"/>
</dbReference>
<comment type="similarity">
    <text evidence="4">Belongs to the FliW family.</text>
</comment>
<accession>A0A845DU75</accession>
<evidence type="ECO:0000256" key="1">
    <source>
        <dbReference type="ARBA" id="ARBA00022490"/>
    </source>
</evidence>
<dbReference type="AlphaFoldDB" id="A0A845DU75"/>
<dbReference type="HAMAP" id="MF_01185">
    <property type="entry name" value="FliW"/>
    <property type="match status" value="1"/>
</dbReference>
<dbReference type="GO" id="GO:0044780">
    <property type="term" value="P:bacterial-type flagellum assembly"/>
    <property type="evidence" value="ECO:0007669"/>
    <property type="project" value="UniProtKB-UniRule"/>
</dbReference>
<keyword evidence="4" id="KW-0143">Chaperone</keyword>
<sequence>MNINTKHFGELAVEEKDLLTFEHGLPGFEDDHTYVLLPVDEAGVYYALQSVDNAEVALIVTNPYLFFADYEFHIEDAVVEELGLNGPEDVAVYSVLTLKEPFKASTINLKAPIVVNVHNKKAKQVILKEDRYQRRQLLLTEDKGGEADARP</sequence>
<keyword evidence="5" id="KW-0282">Flagellum</keyword>
<protein>
    <recommendedName>
        <fullName evidence="4">Flagellar assembly factor FliW</fullName>
    </recommendedName>
</protein>
<keyword evidence="3 4" id="KW-0810">Translation regulation</keyword>
<keyword evidence="5" id="KW-0966">Cell projection</keyword>
<dbReference type="EMBL" id="WMET01000003">
    <property type="protein sequence ID" value="MYL20946.1"/>
    <property type="molecule type" value="Genomic_DNA"/>
</dbReference>
<keyword evidence="2 4" id="KW-1005">Bacterial flagellum biogenesis</keyword>
<dbReference type="InterPro" id="IPR003775">
    <property type="entry name" value="Flagellar_assembly_factor_FliW"/>
</dbReference>
<dbReference type="SUPFAM" id="SSF141457">
    <property type="entry name" value="BH3618-like"/>
    <property type="match status" value="1"/>
</dbReference>